<protein>
    <submittedName>
        <fullName evidence="3">Uncharacterized protein</fullName>
    </submittedName>
</protein>
<feature type="compositionally biased region" description="Polar residues" evidence="2">
    <location>
        <begin position="45"/>
        <end position="54"/>
    </location>
</feature>
<reference evidence="3" key="1">
    <citation type="submission" date="2021-01" db="EMBL/GenBank/DDBJ databases">
        <authorList>
            <consortium name="Genoscope - CEA"/>
            <person name="William W."/>
        </authorList>
    </citation>
    <scope>NUCLEOTIDE SEQUENCE</scope>
</reference>
<dbReference type="EMBL" id="CAJJDO010000162">
    <property type="protein sequence ID" value="CAD8211066.1"/>
    <property type="molecule type" value="Genomic_DNA"/>
</dbReference>
<sequence length="817" mass="97626">MRSNIKQTHYVLDFSDIEDISDNISESSSYQHNQPPVSPPRSDIKSLQQGSSLQPVKKETVEIPSLIIQHEEDQIPRRKIDNNLIQRWEVNFDELSEYEEPESTPESIQLQKESSPPVEEPQYIEQFFEDQQIIDEVEIDQDQLILERPKDVQKQTLIMKQEFQLKDKLNANILTNPINLSQKEYLNDCNTITPKKDINQDIQISKCKQIVKQKFYNPKNSLIYLRLRGREDLYKRNEIVVDETQKPQEVDQLLEGLDCINNLLIDLSNVKEKKKNEVDKNKQVPLQIQKHRVDQNSVNNTEKKSIKIVQIKEQKQQENQLEIQKLQVQKQLESAQKQQLQRQIESAQKQQLQQEAALARQIRKEIQQQEKEIKKQQEQKQVYKILTKKLINQGLPLYRCLLRQKQKDFIKWLRFSEIALINEGEKEIYRFEKRLSDQMFLQIHKQNMKSIIITKQYMFDPITLHYVKTKENHQENTSLEKEKQIKQDQDQKIISNKINSECKIQKEKKQSKQKKLTKQDSSDCVELLEEDQNKQSIINKEKGIQSNSDDEDFDLLDADRIQILKIVIDKRKYNNRQQLQQQNQLIQPSDEYKQPDDGVIVRQRIDQQNEHFQKEEQYPQIQQEQKDNLYLPVNISGQGINNQNKIKQKKHRNYKYKEQPLSRLETNDEIKKKEKIYNKRKEKKKLKLNKNNNNQRKKNKRENKKPYNNRIRINQELKNLEYFQQQQVNPKIQKDQRINESKIDRIIAKSEIKQDLQSCKLSYVARQSSVEKGIISINKLFAETQLKRLRRNETDSDDSDEFPQVERNRNYLKKSKK</sequence>
<feature type="region of interest" description="Disordered" evidence="2">
    <location>
        <begin position="791"/>
        <end position="817"/>
    </location>
</feature>
<accession>A0A8S1Y9A5</accession>
<evidence type="ECO:0000313" key="3">
    <source>
        <dbReference type="EMBL" id="CAD8211066.1"/>
    </source>
</evidence>
<feature type="region of interest" description="Disordered" evidence="2">
    <location>
        <begin position="26"/>
        <end position="56"/>
    </location>
</feature>
<evidence type="ECO:0000313" key="4">
    <source>
        <dbReference type="Proteomes" id="UP000689195"/>
    </source>
</evidence>
<name>A0A8S1Y9A5_9CILI</name>
<dbReference type="AlphaFoldDB" id="A0A8S1Y9A5"/>
<evidence type="ECO:0000256" key="2">
    <source>
        <dbReference type="SAM" id="MobiDB-lite"/>
    </source>
</evidence>
<feature type="region of interest" description="Disordered" evidence="2">
    <location>
        <begin position="96"/>
        <end position="116"/>
    </location>
</feature>
<organism evidence="3 4">
    <name type="scientific">Paramecium pentaurelia</name>
    <dbReference type="NCBI Taxonomy" id="43138"/>
    <lineage>
        <taxon>Eukaryota</taxon>
        <taxon>Sar</taxon>
        <taxon>Alveolata</taxon>
        <taxon>Ciliophora</taxon>
        <taxon>Intramacronucleata</taxon>
        <taxon>Oligohymenophorea</taxon>
        <taxon>Peniculida</taxon>
        <taxon>Parameciidae</taxon>
        <taxon>Paramecium</taxon>
    </lineage>
</organism>
<proteinExistence type="predicted"/>
<dbReference type="OrthoDB" id="311290at2759"/>
<dbReference type="Proteomes" id="UP000689195">
    <property type="component" value="Unassembled WGS sequence"/>
</dbReference>
<feature type="region of interest" description="Disordered" evidence="2">
    <location>
        <begin position="679"/>
        <end position="710"/>
    </location>
</feature>
<gene>
    <name evidence="3" type="ORF">PPENT_87.1.T1620022</name>
</gene>
<keyword evidence="4" id="KW-1185">Reference proteome</keyword>
<keyword evidence="1" id="KW-0175">Coiled coil</keyword>
<evidence type="ECO:0000256" key="1">
    <source>
        <dbReference type="SAM" id="Coils"/>
    </source>
</evidence>
<feature type="coiled-coil region" evidence="1">
    <location>
        <begin position="309"/>
        <end position="386"/>
    </location>
</feature>
<comment type="caution">
    <text evidence="3">The sequence shown here is derived from an EMBL/GenBank/DDBJ whole genome shotgun (WGS) entry which is preliminary data.</text>
</comment>